<dbReference type="GO" id="GO:0006310">
    <property type="term" value="P:DNA recombination"/>
    <property type="evidence" value="ECO:0007669"/>
    <property type="project" value="UniProtKB-KW"/>
</dbReference>
<protein>
    <recommendedName>
        <fullName evidence="2">Tyr recombinase domain-containing protein</fullName>
    </recommendedName>
</protein>
<organism evidence="3 4">
    <name type="scientific">Nocardia terpenica</name>
    <dbReference type="NCBI Taxonomy" id="455432"/>
    <lineage>
        <taxon>Bacteria</taxon>
        <taxon>Bacillati</taxon>
        <taxon>Actinomycetota</taxon>
        <taxon>Actinomycetes</taxon>
        <taxon>Mycobacteriales</taxon>
        <taxon>Nocardiaceae</taxon>
        <taxon>Nocardia</taxon>
    </lineage>
</organism>
<sequence>MNTVADNTTRFPDTLDAVQYQGIVESMPPPWHVFTDFLVISGARLGEAAALTDTDLDPDGGACRIHRIWRSGPGGWVLADAQCPRTIAVPQNLFGRLSIHGSGEELFRIDGACGPELITLFVGRVWRPAVDTVADDRLGGRRPAVAALRTTCALWLTDTGASWPVIATHLGYRDNRSTLAQHAHITPERDRA</sequence>
<name>A0A291RCB0_9NOCA</name>
<dbReference type="RefSeq" id="WP_098692490.1">
    <property type="nucleotide sequence ID" value="NZ_CP023778.1"/>
</dbReference>
<gene>
    <name evidence="3" type="ORF">CRH09_01925</name>
</gene>
<evidence type="ECO:0000256" key="1">
    <source>
        <dbReference type="ARBA" id="ARBA00023172"/>
    </source>
</evidence>
<dbReference type="InterPro" id="IPR002104">
    <property type="entry name" value="Integrase_catalytic"/>
</dbReference>
<dbReference type="Gene3D" id="1.10.443.10">
    <property type="entry name" value="Intergrase catalytic core"/>
    <property type="match status" value="1"/>
</dbReference>
<evidence type="ECO:0000259" key="2">
    <source>
        <dbReference type="PROSITE" id="PS51898"/>
    </source>
</evidence>
<dbReference type="AlphaFoldDB" id="A0A291RCB0"/>
<dbReference type="InterPro" id="IPR011010">
    <property type="entry name" value="DNA_brk_join_enz"/>
</dbReference>
<dbReference type="GO" id="GO:0003677">
    <property type="term" value="F:DNA binding"/>
    <property type="evidence" value="ECO:0007669"/>
    <property type="project" value="InterPro"/>
</dbReference>
<evidence type="ECO:0000313" key="4">
    <source>
        <dbReference type="Proteomes" id="UP000221961"/>
    </source>
</evidence>
<accession>A0A291RCB0</accession>
<dbReference type="PROSITE" id="PS51898">
    <property type="entry name" value="TYR_RECOMBINASE"/>
    <property type="match status" value="1"/>
</dbReference>
<reference evidence="3 4" key="1">
    <citation type="submission" date="2017-10" db="EMBL/GenBank/DDBJ databases">
        <title>Comparative genomics between pathogenic Norcardia.</title>
        <authorList>
            <person name="Zeng L."/>
        </authorList>
    </citation>
    <scope>NUCLEOTIDE SEQUENCE [LARGE SCALE GENOMIC DNA]</scope>
    <source>
        <strain evidence="3 4">NC_YFY_NT001</strain>
    </source>
</reference>
<proteinExistence type="predicted"/>
<dbReference type="InterPro" id="IPR013762">
    <property type="entry name" value="Integrase-like_cat_sf"/>
</dbReference>
<dbReference type="KEGG" id="ntp:CRH09_01925"/>
<feature type="domain" description="Tyr recombinase" evidence="2">
    <location>
        <begin position="10"/>
        <end position="192"/>
    </location>
</feature>
<dbReference type="Proteomes" id="UP000221961">
    <property type="component" value="Chromosome"/>
</dbReference>
<dbReference type="GO" id="GO:0015074">
    <property type="term" value="P:DNA integration"/>
    <property type="evidence" value="ECO:0007669"/>
    <property type="project" value="InterPro"/>
</dbReference>
<keyword evidence="1" id="KW-0233">DNA recombination</keyword>
<dbReference type="EMBL" id="CP023778">
    <property type="protein sequence ID" value="ATL65176.1"/>
    <property type="molecule type" value="Genomic_DNA"/>
</dbReference>
<dbReference type="GeneID" id="88356191"/>
<evidence type="ECO:0000313" key="3">
    <source>
        <dbReference type="EMBL" id="ATL65176.1"/>
    </source>
</evidence>
<dbReference type="SUPFAM" id="SSF56349">
    <property type="entry name" value="DNA breaking-rejoining enzymes"/>
    <property type="match status" value="1"/>
</dbReference>